<feature type="compositionally biased region" description="Basic and acidic residues" evidence="4">
    <location>
        <begin position="11"/>
        <end position="23"/>
    </location>
</feature>
<dbReference type="InterPro" id="IPR050204">
    <property type="entry name" value="AraC_XylS_family_regulators"/>
</dbReference>
<reference evidence="6 7" key="1">
    <citation type="submission" date="2020-05" db="EMBL/GenBank/DDBJ databases">
        <title>Whole genome shotgun sequence of Streptomyces fulvorobeus NBRC 15897.</title>
        <authorList>
            <person name="Komaki H."/>
            <person name="Tamura T."/>
        </authorList>
    </citation>
    <scope>NUCLEOTIDE SEQUENCE [LARGE SCALE GENOMIC DNA]</scope>
    <source>
        <strain evidence="6 7">NBRC 15897</strain>
    </source>
</reference>
<gene>
    <name evidence="6" type="ORF">Sfulv_59010</name>
</gene>
<organism evidence="6 7">
    <name type="scientific">Streptomyces fulvorobeus</name>
    <dbReference type="NCBI Taxonomy" id="284028"/>
    <lineage>
        <taxon>Bacteria</taxon>
        <taxon>Bacillati</taxon>
        <taxon>Actinomycetota</taxon>
        <taxon>Actinomycetes</taxon>
        <taxon>Kitasatosporales</taxon>
        <taxon>Streptomycetaceae</taxon>
        <taxon>Streptomyces</taxon>
    </lineage>
</organism>
<dbReference type="Proteomes" id="UP000498980">
    <property type="component" value="Unassembled WGS sequence"/>
</dbReference>
<keyword evidence="1" id="KW-0805">Transcription regulation</keyword>
<dbReference type="AlphaFoldDB" id="A0A7J0CF14"/>
<dbReference type="Gene3D" id="1.10.10.60">
    <property type="entry name" value="Homeodomain-like"/>
    <property type="match status" value="1"/>
</dbReference>
<dbReference type="PANTHER" id="PTHR46796:SF12">
    <property type="entry name" value="HTH-TYPE DNA-BINDING TRANSCRIPTIONAL ACTIVATOR EUTR"/>
    <property type="match status" value="1"/>
</dbReference>
<evidence type="ECO:0000259" key="5">
    <source>
        <dbReference type="PROSITE" id="PS01124"/>
    </source>
</evidence>
<evidence type="ECO:0000313" key="6">
    <source>
        <dbReference type="EMBL" id="GFN01091.1"/>
    </source>
</evidence>
<dbReference type="SMART" id="SM00342">
    <property type="entry name" value="HTH_ARAC"/>
    <property type="match status" value="1"/>
</dbReference>
<dbReference type="GO" id="GO:0043565">
    <property type="term" value="F:sequence-specific DNA binding"/>
    <property type="evidence" value="ECO:0007669"/>
    <property type="project" value="InterPro"/>
</dbReference>
<dbReference type="SUPFAM" id="SSF46689">
    <property type="entry name" value="Homeodomain-like"/>
    <property type="match status" value="2"/>
</dbReference>
<accession>A0A7J0CF14</accession>
<proteinExistence type="predicted"/>
<dbReference type="PROSITE" id="PS00041">
    <property type="entry name" value="HTH_ARAC_FAMILY_1"/>
    <property type="match status" value="1"/>
</dbReference>
<dbReference type="EMBL" id="BLWC01000001">
    <property type="protein sequence ID" value="GFN01091.1"/>
    <property type="molecule type" value="Genomic_DNA"/>
</dbReference>
<dbReference type="PROSITE" id="PS01124">
    <property type="entry name" value="HTH_ARAC_FAMILY_2"/>
    <property type="match status" value="1"/>
</dbReference>
<dbReference type="Pfam" id="PF12833">
    <property type="entry name" value="HTH_18"/>
    <property type="match status" value="1"/>
</dbReference>
<comment type="caution">
    <text evidence="6">The sequence shown here is derived from an EMBL/GenBank/DDBJ whole genome shotgun (WGS) entry which is preliminary data.</text>
</comment>
<name>A0A7J0CF14_9ACTN</name>
<evidence type="ECO:0000256" key="2">
    <source>
        <dbReference type="ARBA" id="ARBA00023125"/>
    </source>
</evidence>
<keyword evidence="3" id="KW-0804">Transcription</keyword>
<feature type="region of interest" description="Disordered" evidence="4">
    <location>
        <begin position="1"/>
        <end position="25"/>
    </location>
</feature>
<dbReference type="InterPro" id="IPR009057">
    <property type="entry name" value="Homeodomain-like_sf"/>
</dbReference>
<dbReference type="PANTHER" id="PTHR46796">
    <property type="entry name" value="HTH-TYPE TRANSCRIPTIONAL ACTIVATOR RHAS-RELATED"/>
    <property type="match status" value="1"/>
</dbReference>
<protein>
    <recommendedName>
        <fullName evidence="5">HTH araC/xylS-type domain-containing protein</fullName>
    </recommendedName>
</protein>
<dbReference type="InterPro" id="IPR018060">
    <property type="entry name" value="HTH_AraC"/>
</dbReference>
<evidence type="ECO:0000313" key="7">
    <source>
        <dbReference type="Proteomes" id="UP000498980"/>
    </source>
</evidence>
<keyword evidence="2" id="KW-0238">DNA-binding</keyword>
<sequence>MNHGTPGQAPHKGEGKMETERFDSGSLEVTEEFLSRAYTPMRIGGRPENTQARIVRNSAEGLVVDRLAFGYTMSYDAEPLDKVCLITVHKGTLVDTTDGRHDVYGPGETYLVAPPDRPYTGELRSARYTITMFDPALLEEVAAVGAHARGPVQLTGQRPLDTTANKRLGSTIAFLRDHVLTGPATDGLVVATAARHLAAVALSALPSTATQDEGHPTDSRDAHADTLRRAKAYIEENAHKAIGLGDIAAAAFVTPRAVQYAFSRHSDTTPLGHLRQVRLTRAHVALRTADPQTSSVTRIAATWGFPHVGRFAAAYRRLYGVTPAVTLRTRW</sequence>
<keyword evidence="7" id="KW-1185">Reference proteome</keyword>
<dbReference type="InterPro" id="IPR018062">
    <property type="entry name" value="HTH_AraC-typ_CS"/>
</dbReference>
<evidence type="ECO:0000256" key="4">
    <source>
        <dbReference type="SAM" id="MobiDB-lite"/>
    </source>
</evidence>
<evidence type="ECO:0000256" key="1">
    <source>
        <dbReference type="ARBA" id="ARBA00023015"/>
    </source>
</evidence>
<dbReference type="GO" id="GO:0003700">
    <property type="term" value="F:DNA-binding transcription factor activity"/>
    <property type="evidence" value="ECO:0007669"/>
    <property type="project" value="InterPro"/>
</dbReference>
<feature type="domain" description="HTH araC/xylS-type" evidence="5">
    <location>
        <begin position="228"/>
        <end position="329"/>
    </location>
</feature>
<evidence type="ECO:0000256" key="3">
    <source>
        <dbReference type="ARBA" id="ARBA00023163"/>
    </source>
</evidence>